<name>A0ABU1ZVM4_9CORY</name>
<organism evidence="1 2">
    <name type="scientific">Corynebacterium guangdongense</name>
    <dbReference type="NCBI Taxonomy" id="1783348"/>
    <lineage>
        <taxon>Bacteria</taxon>
        <taxon>Bacillati</taxon>
        <taxon>Actinomycetota</taxon>
        <taxon>Actinomycetes</taxon>
        <taxon>Mycobacteriales</taxon>
        <taxon>Corynebacteriaceae</taxon>
        <taxon>Corynebacterium</taxon>
    </lineage>
</organism>
<dbReference type="RefSeq" id="WP_290197951.1">
    <property type="nucleotide sequence ID" value="NZ_CP047654.1"/>
</dbReference>
<dbReference type="EMBL" id="JAVDXZ010000001">
    <property type="protein sequence ID" value="MDR7328966.1"/>
    <property type="molecule type" value="Genomic_DNA"/>
</dbReference>
<gene>
    <name evidence="1" type="ORF">J2S39_000642</name>
</gene>
<protein>
    <submittedName>
        <fullName evidence="1">Uncharacterized protein</fullName>
    </submittedName>
</protein>
<dbReference type="Proteomes" id="UP001180840">
    <property type="component" value="Unassembled WGS sequence"/>
</dbReference>
<accession>A0ABU1ZVM4</accession>
<comment type="caution">
    <text evidence="1">The sequence shown here is derived from an EMBL/GenBank/DDBJ whole genome shotgun (WGS) entry which is preliminary data.</text>
</comment>
<reference evidence="1" key="1">
    <citation type="submission" date="2023-07" db="EMBL/GenBank/DDBJ databases">
        <title>Sequencing the genomes of 1000 actinobacteria strains.</title>
        <authorList>
            <person name="Klenk H.-P."/>
        </authorList>
    </citation>
    <scope>NUCLEOTIDE SEQUENCE</scope>
    <source>
        <strain evidence="1">DSM 107476</strain>
    </source>
</reference>
<evidence type="ECO:0000313" key="2">
    <source>
        <dbReference type="Proteomes" id="UP001180840"/>
    </source>
</evidence>
<evidence type="ECO:0000313" key="1">
    <source>
        <dbReference type="EMBL" id="MDR7328966.1"/>
    </source>
</evidence>
<keyword evidence="2" id="KW-1185">Reference proteome</keyword>
<proteinExistence type="predicted"/>
<sequence>MNPPAGLVGRVVRVAATASPADGVTLVQEHRAWEAADLVARVGYDAALRMVGLWLLPADQALTDEPAS</sequence>